<keyword evidence="1" id="KW-0812">Transmembrane</keyword>
<keyword evidence="1" id="KW-1133">Transmembrane helix</keyword>
<organism evidence="3 4">
    <name type="scientific">Sanghuangporus baumii</name>
    <name type="common">Phellinus baumii</name>
    <dbReference type="NCBI Taxonomy" id="108892"/>
    <lineage>
        <taxon>Eukaryota</taxon>
        <taxon>Fungi</taxon>
        <taxon>Dikarya</taxon>
        <taxon>Basidiomycota</taxon>
        <taxon>Agaricomycotina</taxon>
        <taxon>Agaricomycetes</taxon>
        <taxon>Hymenochaetales</taxon>
        <taxon>Hymenochaetaceae</taxon>
        <taxon>Sanghuangporus</taxon>
    </lineage>
</organism>
<feature type="transmembrane region" description="Helical" evidence="1">
    <location>
        <begin position="20"/>
        <end position="43"/>
    </location>
</feature>
<feature type="transmembrane region" description="Helical" evidence="1">
    <location>
        <begin position="221"/>
        <end position="244"/>
    </location>
</feature>
<accession>A0A9Q5NAQ2</accession>
<evidence type="ECO:0000259" key="2">
    <source>
        <dbReference type="Pfam" id="PF20151"/>
    </source>
</evidence>
<proteinExistence type="predicted"/>
<keyword evidence="1" id="KW-0472">Membrane</keyword>
<feature type="transmembrane region" description="Helical" evidence="1">
    <location>
        <begin position="64"/>
        <end position="84"/>
    </location>
</feature>
<dbReference type="AlphaFoldDB" id="A0A9Q5NAQ2"/>
<dbReference type="EMBL" id="LNZH02000128">
    <property type="protein sequence ID" value="OCB90483.1"/>
    <property type="molecule type" value="Genomic_DNA"/>
</dbReference>
<dbReference type="Pfam" id="PF20151">
    <property type="entry name" value="DUF6533"/>
    <property type="match status" value="1"/>
</dbReference>
<protein>
    <recommendedName>
        <fullName evidence="2">DUF6533 domain-containing protein</fullName>
    </recommendedName>
</protein>
<feature type="transmembrane region" description="Helical" evidence="1">
    <location>
        <begin position="137"/>
        <end position="155"/>
    </location>
</feature>
<name>A0A9Q5NAQ2_SANBA</name>
<comment type="caution">
    <text evidence="3">The sequence shown here is derived from an EMBL/GenBank/DDBJ whole genome shotgun (WGS) entry which is preliminary data.</text>
</comment>
<keyword evidence="4" id="KW-1185">Reference proteome</keyword>
<feature type="domain" description="DUF6533" evidence="2">
    <location>
        <begin position="30"/>
        <end position="74"/>
    </location>
</feature>
<dbReference type="Proteomes" id="UP000757232">
    <property type="component" value="Unassembled WGS sequence"/>
</dbReference>
<sequence length="320" mass="35559">MASSAPMPTIGSVVEGFVEFVQIVQLVKLFSLSSMVLYIYNYFLTLDSEVSVMWRAGQGIGKTLYFVLRYCTLFSTVCMCTLLLDSYHYRTLTTCTGSARNIFYWVSAVVIALATDSMIASFATFLTIILRGDEGQYIFVTVHAIIYLLNSFLPYSEKMTYLGPGADMYICEGSTLPPVYDKIWVAKLANEALMFLLALHKGIQSLKQYKGMGAASQLMVLLVKDSILYFLVVFAFCLMSQLVWTYAGQHYVELSIGLTLAVGSIMSQHLLVNVRMQVTDKALSATGSDMRYGRPSAYDFSTNSEEDADSTILGTFSDEV</sequence>
<feature type="transmembrane region" description="Helical" evidence="1">
    <location>
        <begin position="104"/>
        <end position="130"/>
    </location>
</feature>
<reference evidence="3" key="1">
    <citation type="submission" date="2016-06" db="EMBL/GenBank/DDBJ databases">
        <title>Draft Genome sequence of the fungus Inonotus baumii.</title>
        <authorList>
            <person name="Zhu H."/>
            <person name="Lin W."/>
        </authorList>
    </citation>
    <scope>NUCLEOTIDE SEQUENCE</scope>
    <source>
        <strain evidence="3">821</strain>
    </source>
</reference>
<evidence type="ECO:0000256" key="1">
    <source>
        <dbReference type="SAM" id="Phobius"/>
    </source>
</evidence>
<dbReference type="InterPro" id="IPR045340">
    <property type="entry name" value="DUF6533"/>
</dbReference>
<gene>
    <name evidence="3" type="ORF">A7U60_g2274</name>
</gene>
<evidence type="ECO:0000313" key="3">
    <source>
        <dbReference type="EMBL" id="OCB90483.1"/>
    </source>
</evidence>
<evidence type="ECO:0000313" key="4">
    <source>
        <dbReference type="Proteomes" id="UP000757232"/>
    </source>
</evidence>
<dbReference type="OrthoDB" id="3349377at2759"/>